<organism evidence="2 3">
    <name type="scientific">Neolewinella lacunae</name>
    <dbReference type="NCBI Taxonomy" id="1517758"/>
    <lineage>
        <taxon>Bacteria</taxon>
        <taxon>Pseudomonadati</taxon>
        <taxon>Bacteroidota</taxon>
        <taxon>Saprospiria</taxon>
        <taxon>Saprospirales</taxon>
        <taxon>Lewinellaceae</taxon>
        <taxon>Neolewinella</taxon>
    </lineage>
</organism>
<dbReference type="GO" id="GO:0015833">
    <property type="term" value="P:peptide transport"/>
    <property type="evidence" value="ECO:0007669"/>
    <property type="project" value="TreeGrafter"/>
</dbReference>
<proteinExistence type="predicted"/>
<dbReference type="GO" id="GO:0043190">
    <property type="term" value="C:ATP-binding cassette (ABC) transporter complex"/>
    <property type="evidence" value="ECO:0007669"/>
    <property type="project" value="InterPro"/>
</dbReference>
<dbReference type="InterPro" id="IPR030678">
    <property type="entry name" value="Peptide/Ni-bd"/>
</dbReference>
<dbReference type="InterPro" id="IPR039424">
    <property type="entry name" value="SBP_5"/>
</dbReference>
<keyword evidence="3" id="KW-1185">Reference proteome</keyword>
<dbReference type="AlphaFoldDB" id="A0A923TB37"/>
<gene>
    <name evidence="2" type="ORF">H9S92_21800</name>
</gene>
<evidence type="ECO:0000313" key="2">
    <source>
        <dbReference type="EMBL" id="MBC6996823.1"/>
    </source>
</evidence>
<protein>
    <recommendedName>
        <fullName evidence="1">Solute-binding protein family 5 domain-containing protein</fullName>
    </recommendedName>
</protein>
<dbReference type="RefSeq" id="WP_187468826.1">
    <property type="nucleotide sequence ID" value="NZ_JACSIT010000154.1"/>
</dbReference>
<dbReference type="PIRSF" id="PIRSF002741">
    <property type="entry name" value="MppA"/>
    <property type="match status" value="1"/>
</dbReference>
<dbReference type="Gene3D" id="3.40.190.10">
    <property type="entry name" value="Periplasmic binding protein-like II"/>
    <property type="match status" value="1"/>
</dbReference>
<dbReference type="GO" id="GO:0030288">
    <property type="term" value="C:outer membrane-bounded periplasmic space"/>
    <property type="evidence" value="ECO:0007669"/>
    <property type="project" value="UniProtKB-ARBA"/>
</dbReference>
<dbReference type="PANTHER" id="PTHR30290">
    <property type="entry name" value="PERIPLASMIC BINDING COMPONENT OF ABC TRANSPORTER"/>
    <property type="match status" value="1"/>
</dbReference>
<dbReference type="Proteomes" id="UP000650081">
    <property type="component" value="Unassembled WGS sequence"/>
</dbReference>
<name>A0A923TB37_9BACT</name>
<accession>A0A923TB37</accession>
<dbReference type="InterPro" id="IPR000914">
    <property type="entry name" value="SBP_5_dom"/>
</dbReference>
<dbReference type="GO" id="GO:1904680">
    <property type="term" value="F:peptide transmembrane transporter activity"/>
    <property type="evidence" value="ECO:0007669"/>
    <property type="project" value="TreeGrafter"/>
</dbReference>
<comment type="caution">
    <text evidence="2">The sequence shown here is derived from an EMBL/GenBank/DDBJ whole genome shotgun (WGS) entry which is preliminary data.</text>
</comment>
<dbReference type="SUPFAM" id="SSF53850">
    <property type="entry name" value="Periplasmic binding protein-like II"/>
    <property type="match status" value="1"/>
</dbReference>
<evidence type="ECO:0000259" key="1">
    <source>
        <dbReference type="Pfam" id="PF00496"/>
    </source>
</evidence>
<dbReference type="EMBL" id="JACSIT010000154">
    <property type="protein sequence ID" value="MBC6996823.1"/>
    <property type="molecule type" value="Genomic_DNA"/>
</dbReference>
<evidence type="ECO:0000313" key="3">
    <source>
        <dbReference type="Proteomes" id="UP000650081"/>
    </source>
</evidence>
<reference evidence="2" key="1">
    <citation type="submission" date="2020-08" db="EMBL/GenBank/DDBJ databases">
        <title>Lewinella bacteria from marine environments.</title>
        <authorList>
            <person name="Zhong Y."/>
        </authorList>
    </citation>
    <scope>NUCLEOTIDE SEQUENCE</scope>
    <source>
        <strain evidence="2">KCTC 42187</strain>
    </source>
</reference>
<dbReference type="Pfam" id="PF00496">
    <property type="entry name" value="SBP_bac_5"/>
    <property type="match status" value="1"/>
</dbReference>
<dbReference type="Gene3D" id="3.10.105.10">
    <property type="entry name" value="Dipeptide-binding Protein, Domain 3"/>
    <property type="match status" value="1"/>
</dbReference>
<feature type="domain" description="Solute-binding protein family 5" evidence="1">
    <location>
        <begin position="91"/>
        <end position="507"/>
    </location>
</feature>
<sequence>MNLRLFLCLLLAGGLLTLCKESDSAGTEATATVDPSTLSFKRTDNTVRIGIRTEPPGLNPILSTQASARYVSEMVFQTLTSQHPQTYEQVPNLASVADISKEANGGVAYAYVLDEQATWPNGMPITATDVIFSLKVVLHPLVASGAYRPYYAAVTNIVTSPNNEKRFKVMTSGPYLLAEQALGSLTIYPEYAYDPEGLLRKVPLTDFTNAAKIEKLAESDPDLKAFAEFFSAPERGHDPELVVGSGPYQLVSWEEGQRITLERKPNYWGMKKNEEWLAARPESIVFEIIPDDNTMANALRDELVDVVVDMGVDQFKELHNDEFLQQRYSFSAVPSFKYFSILLNQQNPLFREVETRRAMAYLMDIDAMIEQIFSKDLATRVASPVLPAKSYYHDGLELIPYNPERATELLSAAGWTDTNGDGTVDKEIDGKREELSFEFLIFPSPAGESVGTLVAEWAKAVGVDIRVVRQDVRALYGELNKGNFAMALTGFGFDPNPDDFTQVWASTSVPPNGTNRGGFNNPEADQLIKKIRVTLDDASRAPLYRRFQEIVYENQPMVFLFSPKDRVVVSKRFNFEAKSIAPNVSFNALAQEEWNQGK</sequence>